<keyword evidence="1" id="KW-0812">Transmembrane</keyword>
<geneLocation type="plasmid" evidence="3">
    <name>pSAL813</name>
</geneLocation>
<reference evidence="3 5" key="2">
    <citation type="submission" date="2019-06" db="EMBL/GenBank/DDBJ databases">
        <title>Complete genome sequence of Streptococcus salivarius LAB813.</title>
        <authorList>
            <person name="Levesque C.M."/>
            <person name="Gong S.-G."/>
            <person name="Dufour D."/>
            <person name="Barbour A."/>
        </authorList>
    </citation>
    <scope>NUCLEOTIDE SEQUENCE [LARGE SCALE GENOMIC DNA]</scope>
    <source>
        <strain evidence="3 5">LAB813</strain>
        <plasmid evidence="5">psal813</plasmid>
        <plasmid evidence="3">pSAL813</plasmid>
    </source>
</reference>
<organism evidence="2 4">
    <name type="scientific">Streptococcus salivarius</name>
    <dbReference type="NCBI Taxonomy" id="1304"/>
    <lineage>
        <taxon>Bacteria</taxon>
        <taxon>Bacillati</taxon>
        <taxon>Bacillota</taxon>
        <taxon>Bacilli</taxon>
        <taxon>Lactobacillales</taxon>
        <taxon>Streptococcaceae</taxon>
        <taxon>Streptococcus</taxon>
    </lineage>
</organism>
<dbReference type="Proteomes" id="UP000322622">
    <property type="component" value="Plasmid pSAL813"/>
</dbReference>
<dbReference type="Proteomes" id="UP000027855">
    <property type="component" value="Unassembled WGS sequence"/>
</dbReference>
<sequence length="140" mass="16975">MVSYRFKRDGQYIQRELELDSLNGYQDQVYPESLEEQVDYSAFYDTYYDGFGEDSISREQEKKQGLIARGKERLSSVKEDVTDYYNLQVERHKDYYSDEDSFWMRKQQQKRNRKFIKQSIFLALGLLLVFGWYWLTALLH</sequence>
<evidence type="ECO:0000313" key="3">
    <source>
        <dbReference type="EMBL" id="QEM31511.1"/>
    </source>
</evidence>
<dbReference type="AlphaFoldDB" id="A0A074IWB6"/>
<name>A0A074IWB6_STRSL</name>
<keyword evidence="1" id="KW-1133">Transmembrane helix</keyword>
<gene>
    <name evidence="2" type="ORF">DL07_01495</name>
    <name evidence="3" type="ORF">FHI56_00485</name>
</gene>
<reference evidence="2 4" key="1">
    <citation type="submission" date="2014-04" db="EMBL/GenBank/DDBJ databases">
        <title>Variable characteristics of bacteriocin-producing Streptococcus salivarius strains isolated from Malaysian subjects.</title>
        <authorList>
            <person name="Philip K."/>
            <person name="Barbour A."/>
        </authorList>
    </citation>
    <scope>NUCLEOTIDE SEQUENCE [LARGE SCALE GENOMIC DNA]</scope>
    <source>
        <strain evidence="2 4">NU10</strain>
    </source>
</reference>
<protein>
    <submittedName>
        <fullName evidence="2">Uncharacterized protein</fullName>
    </submittedName>
</protein>
<proteinExistence type="predicted"/>
<accession>A0A074IWB6</accession>
<evidence type="ECO:0000313" key="5">
    <source>
        <dbReference type="Proteomes" id="UP000322622"/>
    </source>
</evidence>
<keyword evidence="1" id="KW-0472">Membrane</keyword>
<dbReference type="EMBL" id="JJMT01000011">
    <property type="protein sequence ID" value="KEO45381.1"/>
    <property type="molecule type" value="Genomic_DNA"/>
</dbReference>
<feature type="transmembrane region" description="Helical" evidence="1">
    <location>
        <begin position="115"/>
        <end position="135"/>
    </location>
</feature>
<keyword evidence="3" id="KW-0614">Plasmid</keyword>
<evidence type="ECO:0000256" key="1">
    <source>
        <dbReference type="SAM" id="Phobius"/>
    </source>
</evidence>
<evidence type="ECO:0000313" key="4">
    <source>
        <dbReference type="Proteomes" id="UP000027855"/>
    </source>
</evidence>
<dbReference type="EMBL" id="CP040803">
    <property type="protein sequence ID" value="QEM31511.1"/>
    <property type="molecule type" value="Genomic_DNA"/>
</dbReference>
<evidence type="ECO:0000313" key="2">
    <source>
        <dbReference type="EMBL" id="KEO45381.1"/>
    </source>
</evidence>
<dbReference type="RefSeq" id="WP_037601627.1">
    <property type="nucleotide sequence ID" value="NZ_CABIZY010000008.1"/>
</dbReference>
<dbReference type="PATRIC" id="fig|1304.175.peg.2070"/>
<geneLocation type="plasmid" evidence="5">
    <name>psal813</name>
</geneLocation>